<dbReference type="Proteomes" id="UP000823674">
    <property type="component" value="Chromosome A04"/>
</dbReference>
<feature type="domain" description="Reverse transcriptase zinc-binding" evidence="1">
    <location>
        <begin position="73"/>
        <end position="157"/>
    </location>
</feature>
<reference evidence="2 3" key="1">
    <citation type="submission" date="2021-03" db="EMBL/GenBank/DDBJ databases">
        <authorList>
            <person name="King G.J."/>
            <person name="Bancroft I."/>
            <person name="Baten A."/>
            <person name="Bloomfield J."/>
            <person name="Borpatragohain P."/>
            <person name="He Z."/>
            <person name="Irish N."/>
            <person name="Irwin J."/>
            <person name="Liu K."/>
            <person name="Mauleon R.P."/>
            <person name="Moore J."/>
            <person name="Morris R."/>
            <person name="Ostergaard L."/>
            <person name="Wang B."/>
            <person name="Wells R."/>
        </authorList>
    </citation>
    <scope>NUCLEOTIDE SEQUENCE [LARGE SCALE GENOMIC DNA]</scope>
    <source>
        <strain evidence="2">R-o-18</strain>
        <tissue evidence="2">Leaf</tissue>
    </source>
</reference>
<dbReference type="EMBL" id="JADBGQ010000004">
    <property type="protein sequence ID" value="KAG5399880.1"/>
    <property type="molecule type" value="Genomic_DNA"/>
</dbReference>
<sequence>MEKRCTFGSTTGWRWSATLAEAAQENGWNIRRCGHRRYPHLCDTLAEAPRPVAIAGPDIALWRPEEDDFKPYFSPTKTWDYLRVKKTKLPWHCIVWFPQANPRQAFMVWLVFKDKLSTGITIRMREWGTQKGCVYCRKKDESRDDLFFACQYTLTVWMNVAEKLLGAVTTPDWEDTIASLQRPNRNILDTILLRLVFQTAIYVLWKERNTRRHGGVCASVDTTTKVIGRLIKNRISSVKYRGNHKLRGLLVKWFIVYTY</sequence>
<protein>
    <recommendedName>
        <fullName evidence="1">Reverse transcriptase zinc-binding domain-containing protein</fullName>
    </recommendedName>
</protein>
<proteinExistence type="predicted"/>
<organism evidence="2 3">
    <name type="scientific">Brassica rapa subsp. trilocularis</name>
    <dbReference type="NCBI Taxonomy" id="1813537"/>
    <lineage>
        <taxon>Eukaryota</taxon>
        <taxon>Viridiplantae</taxon>
        <taxon>Streptophyta</taxon>
        <taxon>Embryophyta</taxon>
        <taxon>Tracheophyta</taxon>
        <taxon>Spermatophyta</taxon>
        <taxon>Magnoliopsida</taxon>
        <taxon>eudicotyledons</taxon>
        <taxon>Gunneridae</taxon>
        <taxon>Pentapetalae</taxon>
        <taxon>rosids</taxon>
        <taxon>malvids</taxon>
        <taxon>Brassicales</taxon>
        <taxon>Brassicaceae</taxon>
        <taxon>Brassiceae</taxon>
        <taxon>Brassica</taxon>
    </lineage>
</organism>
<keyword evidence="3" id="KW-1185">Reference proteome</keyword>
<gene>
    <name evidence="2" type="primary">A04p008340.1_BraROA</name>
    <name evidence="2" type="ORF">IGI04_014487</name>
</gene>
<name>A0ABQ7MPT8_BRACM</name>
<dbReference type="Pfam" id="PF13966">
    <property type="entry name" value="zf-RVT"/>
    <property type="match status" value="1"/>
</dbReference>
<evidence type="ECO:0000313" key="3">
    <source>
        <dbReference type="Proteomes" id="UP000823674"/>
    </source>
</evidence>
<accession>A0ABQ7MPT8</accession>
<dbReference type="InterPro" id="IPR026960">
    <property type="entry name" value="RVT-Znf"/>
</dbReference>
<evidence type="ECO:0000259" key="1">
    <source>
        <dbReference type="Pfam" id="PF13966"/>
    </source>
</evidence>
<comment type="caution">
    <text evidence="2">The sequence shown here is derived from an EMBL/GenBank/DDBJ whole genome shotgun (WGS) entry which is preliminary data.</text>
</comment>
<evidence type="ECO:0000313" key="2">
    <source>
        <dbReference type="EMBL" id="KAG5399880.1"/>
    </source>
</evidence>